<proteinExistence type="inferred from homology"/>
<dbReference type="InterPro" id="IPR013970">
    <property type="entry name" value="Rfa2"/>
</dbReference>
<dbReference type="GO" id="GO:0003697">
    <property type="term" value="F:single-stranded DNA binding"/>
    <property type="evidence" value="ECO:0007669"/>
    <property type="project" value="TreeGrafter"/>
</dbReference>
<evidence type="ECO:0000256" key="2">
    <source>
        <dbReference type="ARBA" id="ARBA00009761"/>
    </source>
</evidence>
<gene>
    <name evidence="4" type="ORF">D9756_006515</name>
</gene>
<organism evidence="4 5">
    <name type="scientific">Leucocoprinus leucothites</name>
    <dbReference type="NCBI Taxonomy" id="201217"/>
    <lineage>
        <taxon>Eukaryota</taxon>
        <taxon>Fungi</taxon>
        <taxon>Dikarya</taxon>
        <taxon>Basidiomycota</taxon>
        <taxon>Agaricomycotina</taxon>
        <taxon>Agaricomycetes</taxon>
        <taxon>Agaricomycetidae</taxon>
        <taxon>Agaricales</taxon>
        <taxon>Agaricineae</taxon>
        <taxon>Agaricaceae</taxon>
        <taxon>Leucocoprinus</taxon>
    </lineage>
</organism>
<dbReference type="GO" id="GO:0006260">
    <property type="term" value="P:DNA replication"/>
    <property type="evidence" value="ECO:0007669"/>
    <property type="project" value="InterPro"/>
</dbReference>
<keyword evidence="5" id="KW-1185">Reference proteome</keyword>
<dbReference type="GO" id="GO:0035861">
    <property type="term" value="C:site of double-strand break"/>
    <property type="evidence" value="ECO:0007669"/>
    <property type="project" value="TreeGrafter"/>
</dbReference>
<dbReference type="GO" id="GO:0005662">
    <property type="term" value="C:DNA replication factor A complex"/>
    <property type="evidence" value="ECO:0007669"/>
    <property type="project" value="TreeGrafter"/>
</dbReference>
<comment type="subcellular location">
    <subcellularLocation>
        <location evidence="1">Nucleus</location>
    </subcellularLocation>
</comment>
<dbReference type="GO" id="GO:0006289">
    <property type="term" value="P:nucleotide-excision repair"/>
    <property type="evidence" value="ECO:0007669"/>
    <property type="project" value="TreeGrafter"/>
</dbReference>
<evidence type="ECO:0000313" key="4">
    <source>
        <dbReference type="EMBL" id="KAF5356879.1"/>
    </source>
</evidence>
<comment type="caution">
    <text evidence="4">The sequence shown here is derived from an EMBL/GenBank/DDBJ whole genome shotgun (WGS) entry which is preliminary data.</text>
</comment>
<accession>A0A8H5G232</accession>
<name>A0A8H5G232_9AGAR</name>
<dbReference type="CDD" id="cd04479">
    <property type="entry name" value="RPA3"/>
    <property type="match status" value="1"/>
</dbReference>
<sequence length="109" mass="12078">MAEHLSPRVNSKRLNDFVGKTVRLPCKVLSFNDGNTLTVEASDGGHVRVLLPNSPDIRDTFVEIIGSVSDSSSIKMMACINMGDKLDLKLANDVTEKTFDPRFKDMFFA</sequence>
<dbReference type="GO" id="GO:0000724">
    <property type="term" value="P:double-strand break repair via homologous recombination"/>
    <property type="evidence" value="ECO:0007669"/>
    <property type="project" value="TreeGrafter"/>
</dbReference>
<keyword evidence="3" id="KW-0539">Nucleus</keyword>
<evidence type="ECO:0000313" key="5">
    <source>
        <dbReference type="Proteomes" id="UP000559027"/>
    </source>
</evidence>
<evidence type="ECO:0008006" key="6">
    <source>
        <dbReference type="Google" id="ProtNLM"/>
    </source>
</evidence>
<dbReference type="SUPFAM" id="SSF50249">
    <property type="entry name" value="Nucleic acid-binding proteins"/>
    <property type="match status" value="1"/>
</dbReference>
<dbReference type="Proteomes" id="UP000559027">
    <property type="component" value="Unassembled WGS sequence"/>
</dbReference>
<dbReference type="AlphaFoldDB" id="A0A8H5G232"/>
<dbReference type="Gene3D" id="2.40.50.140">
    <property type="entry name" value="Nucleic acid-binding proteins"/>
    <property type="match status" value="1"/>
</dbReference>
<dbReference type="PANTHER" id="PTHR15114">
    <property type="entry name" value="REPLICATION PROTEIN A3"/>
    <property type="match status" value="1"/>
</dbReference>
<dbReference type="GO" id="GO:0003684">
    <property type="term" value="F:damaged DNA binding"/>
    <property type="evidence" value="ECO:0007669"/>
    <property type="project" value="TreeGrafter"/>
</dbReference>
<dbReference type="EMBL" id="JAACJO010000006">
    <property type="protein sequence ID" value="KAF5356879.1"/>
    <property type="molecule type" value="Genomic_DNA"/>
</dbReference>
<dbReference type="GO" id="GO:0006298">
    <property type="term" value="P:mismatch repair"/>
    <property type="evidence" value="ECO:0007669"/>
    <property type="project" value="TreeGrafter"/>
</dbReference>
<dbReference type="Pfam" id="PF08661">
    <property type="entry name" value="Rep_fac-A_3"/>
    <property type="match status" value="1"/>
</dbReference>
<evidence type="ECO:0000256" key="3">
    <source>
        <dbReference type="ARBA" id="ARBA00023242"/>
    </source>
</evidence>
<comment type="similarity">
    <text evidence="2">Belongs to the replication factor A protein 3 family.</text>
</comment>
<protein>
    <recommendedName>
        <fullName evidence="6">Replication factor A protein 3</fullName>
    </recommendedName>
</protein>
<dbReference type="GO" id="GO:0006284">
    <property type="term" value="P:base-excision repair"/>
    <property type="evidence" value="ECO:0007669"/>
    <property type="project" value="TreeGrafter"/>
</dbReference>
<dbReference type="InterPro" id="IPR012340">
    <property type="entry name" value="NA-bd_OB-fold"/>
</dbReference>
<evidence type="ECO:0000256" key="1">
    <source>
        <dbReference type="ARBA" id="ARBA00004123"/>
    </source>
</evidence>
<reference evidence="4 5" key="1">
    <citation type="journal article" date="2020" name="ISME J.">
        <title>Uncovering the hidden diversity of litter-decomposition mechanisms in mushroom-forming fungi.</title>
        <authorList>
            <person name="Floudas D."/>
            <person name="Bentzer J."/>
            <person name="Ahren D."/>
            <person name="Johansson T."/>
            <person name="Persson P."/>
            <person name="Tunlid A."/>
        </authorList>
    </citation>
    <scope>NUCLEOTIDE SEQUENCE [LARGE SCALE GENOMIC DNA]</scope>
    <source>
        <strain evidence="4 5">CBS 146.42</strain>
    </source>
</reference>
<dbReference type="PANTHER" id="PTHR15114:SF1">
    <property type="entry name" value="REPLICATION PROTEIN A 14 KDA SUBUNIT"/>
    <property type="match status" value="1"/>
</dbReference>
<dbReference type="OrthoDB" id="188186at2759"/>